<dbReference type="RefSeq" id="WP_005791794.1">
    <property type="nucleotide sequence ID" value="NZ_JGCY01000392.1"/>
</dbReference>
<sequence length="439" mass="49941">MEKEHTHKEIELRSEEVQEVMNRVPAWILRSGITVLFVIVVALVAGSYWFKYPDVIAAEVTVSTQDPPAYVVSRAAGRLENLYVQNGQEVGPDTNLGTIENTACASDVFSLQERMRKWKQEGYTPESGKGLFLHSETDRWRLGEIQSAYAAFVSTLSEMVRMNELGYYAKKLQSQRELLETQKKYYGQVRSQYFLIEKEYALAHASYTRDSILYHRQAMIITEFEQSGSRYLQSLQSRESARMQLTQVDMQIEQSEETLLDLEKQAFEEKQTQAVNLRNATDQLQSQLTAWEQRYLLRSPVGGKVTFLNVWSVNQYVESGATVFVVAPEEESLPVGTALLPLQGSGKVKAGQRVNLRLNNYPDQEFGYVKGKVKSVSPLPTAEGMYVVDIALPDGLTTNYGKTLPLTREMKGSAEIITDDLRLLERLIMPLRKIFMEQK</sequence>
<dbReference type="Gene3D" id="2.40.30.170">
    <property type="match status" value="1"/>
</dbReference>
<evidence type="ECO:0000256" key="4">
    <source>
        <dbReference type="ARBA" id="ARBA00023136"/>
    </source>
</evidence>
<evidence type="ECO:0000256" key="1">
    <source>
        <dbReference type="ARBA" id="ARBA00004167"/>
    </source>
</evidence>
<dbReference type="GO" id="GO:0016020">
    <property type="term" value="C:membrane"/>
    <property type="evidence" value="ECO:0007669"/>
    <property type="project" value="UniProtKB-SubCell"/>
</dbReference>
<evidence type="ECO:0000256" key="3">
    <source>
        <dbReference type="ARBA" id="ARBA00022989"/>
    </source>
</evidence>
<dbReference type="AlphaFoldDB" id="A0A015TQ28"/>
<reference evidence="7 8" key="1">
    <citation type="submission" date="2014-02" db="EMBL/GenBank/DDBJ databases">
        <authorList>
            <person name="Sears C."/>
            <person name="Carroll K."/>
            <person name="Sack B.R."/>
            <person name="Qadri F."/>
            <person name="Myers L.L."/>
            <person name="Chung G.-T."/>
            <person name="Escheverria P."/>
            <person name="Fraser C.M."/>
            <person name="Sadzewicz L."/>
            <person name="Shefchek K.A."/>
            <person name="Tallon L."/>
            <person name="Das S.P."/>
            <person name="Daugherty S."/>
            <person name="Mongodin E.F."/>
        </authorList>
    </citation>
    <scope>NUCLEOTIDE SEQUENCE [LARGE SCALE GENOMIC DNA]</scope>
    <source>
        <strain evidence="8">3988T(B)14</strain>
    </source>
</reference>
<keyword evidence="5" id="KW-0175">Coiled coil</keyword>
<dbReference type="PATRIC" id="fig|1339315.3.peg.4110"/>
<organism evidence="7 8">
    <name type="scientific">Bacteroides fragilis str. 3988T(B)14</name>
    <dbReference type="NCBI Taxonomy" id="1339315"/>
    <lineage>
        <taxon>Bacteria</taxon>
        <taxon>Pseudomonadati</taxon>
        <taxon>Bacteroidota</taxon>
        <taxon>Bacteroidia</taxon>
        <taxon>Bacteroidales</taxon>
        <taxon>Bacteroidaceae</taxon>
        <taxon>Bacteroides</taxon>
    </lineage>
</organism>
<evidence type="ECO:0000256" key="2">
    <source>
        <dbReference type="ARBA" id="ARBA00022692"/>
    </source>
</evidence>
<proteinExistence type="predicted"/>
<dbReference type="EMBL" id="JGCY01000392">
    <property type="protein sequence ID" value="EXY72771.1"/>
    <property type="molecule type" value="Genomic_DNA"/>
</dbReference>
<dbReference type="InterPro" id="IPR050739">
    <property type="entry name" value="MFP"/>
</dbReference>
<comment type="caution">
    <text evidence="7">The sequence shown here is derived from an EMBL/GenBank/DDBJ whole genome shotgun (WGS) entry which is preliminary data.</text>
</comment>
<comment type="subcellular location">
    <subcellularLocation>
        <location evidence="1">Membrane</location>
        <topology evidence="1">Single-pass membrane protein</topology>
    </subcellularLocation>
</comment>
<dbReference type="PANTHER" id="PTHR30386">
    <property type="entry name" value="MEMBRANE FUSION SUBUNIT OF EMRAB-TOLC MULTIDRUG EFFLUX PUMP"/>
    <property type="match status" value="1"/>
</dbReference>
<evidence type="ECO:0000313" key="7">
    <source>
        <dbReference type="EMBL" id="EXY72771.1"/>
    </source>
</evidence>
<dbReference type="Proteomes" id="UP000020529">
    <property type="component" value="Unassembled WGS sequence"/>
</dbReference>
<gene>
    <name evidence="7" type="ORF">M124_3451</name>
</gene>
<feature type="transmembrane region" description="Helical" evidence="6">
    <location>
        <begin position="27"/>
        <end position="50"/>
    </location>
</feature>
<evidence type="ECO:0000256" key="6">
    <source>
        <dbReference type="SAM" id="Phobius"/>
    </source>
</evidence>
<protein>
    <submittedName>
        <fullName evidence="7">HlyD secretion family protein</fullName>
    </submittedName>
</protein>
<evidence type="ECO:0000313" key="8">
    <source>
        <dbReference type="Proteomes" id="UP000020529"/>
    </source>
</evidence>
<feature type="coiled-coil region" evidence="5">
    <location>
        <begin position="238"/>
        <end position="294"/>
    </location>
</feature>
<dbReference type="PANTHER" id="PTHR30386:SF26">
    <property type="entry name" value="TRANSPORT PROTEIN COMB"/>
    <property type="match status" value="1"/>
</dbReference>
<keyword evidence="3 6" id="KW-1133">Transmembrane helix</keyword>
<keyword evidence="2 6" id="KW-0812">Transmembrane</keyword>
<keyword evidence="4 6" id="KW-0472">Membrane</keyword>
<name>A0A015TQ28_BACFG</name>
<accession>A0A015TQ28</accession>
<evidence type="ECO:0000256" key="5">
    <source>
        <dbReference type="SAM" id="Coils"/>
    </source>
</evidence>